<evidence type="ECO:0000256" key="2">
    <source>
        <dbReference type="ARBA" id="ARBA00004496"/>
    </source>
</evidence>
<dbReference type="CDD" id="cd10536">
    <property type="entry name" value="SET_SMYD4"/>
    <property type="match status" value="1"/>
</dbReference>
<keyword evidence="6" id="KW-0949">S-adenosyl-L-methionine</keyword>
<accession>A0A834UGB1</accession>
<keyword evidence="11" id="KW-1185">Reference proteome</keyword>
<comment type="caution">
    <text evidence="10">The sequence shown here is derived from an EMBL/GenBank/DDBJ whole genome shotgun (WGS) entry which is preliminary data.</text>
</comment>
<dbReference type="GO" id="GO:0008276">
    <property type="term" value="F:protein methyltransferase activity"/>
    <property type="evidence" value="ECO:0007669"/>
    <property type="project" value="UniProtKB-ARBA"/>
</dbReference>
<dbReference type="GO" id="GO:0005634">
    <property type="term" value="C:nucleus"/>
    <property type="evidence" value="ECO:0007669"/>
    <property type="project" value="UniProtKB-SubCell"/>
</dbReference>
<evidence type="ECO:0000256" key="3">
    <source>
        <dbReference type="ARBA" id="ARBA00022490"/>
    </source>
</evidence>
<keyword evidence="3" id="KW-0963">Cytoplasm</keyword>
<dbReference type="Pfam" id="PF00856">
    <property type="entry name" value="SET"/>
    <property type="match status" value="1"/>
</dbReference>
<name>A0A834UGB1_VESPE</name>
<feature type="domain" description="SET" evidence="9">
    <location>
        <begin position="182"/>
        <end position="290"/>
    </location>
</feature>
<dbReference type="GO" id="GO:0008757">
    <property type="term" value="F:S-adenosylmethionine-dependent methyltransferase activity"/>
    <property type="evidence" value="ECO:0007669"/>
    <property type="project" value="UniProtKB-ARBA"/>
</dbReference>
<dbReference type="GO" id="GO:0005737">
    <property type="term" value="C:cytoplasm"/>
    <property type="evidence" value="ECO:0007669"/>
    <property type="project" value="UniProtKB-SubCell"/>
</dbReference>
<protein>
    <recommendedName>
        <fullName evidence="9">SET domain-containing protein</fullName>
    </recommendedName>
</protein>
<gene>
    <name evidence="10" type="ORF">H0235_000666</name>
</gene>
<dbReference type="InterPro" id="IPR044421">
    <property type="entry name" value="SMYD4_SET"/>
</dbReference>
<dbReference type="GO" id="GO:0008170">
    <property type="term" value="F:N-methyltransferase activity"/>
    <property type="evidence" value="ECO:0007669"/>
    <property type="project" value="UniProtKB-ARBA"/>
</dbReference>
<evidence type="ECO:0000259" key="9">
    <source>
        <dbReference type="PROSITE" id="PS50280"/>
    </source>
</evidence>
<dbReference type="AlphaFoldDB" id="A0A834UGB1"/>
<dbReference type="PROSITE" id="PS50280">
    <property type="entry name" value="SET"/>
    <property type="match status" value="1"/>
</dbReference>
<evidence type="ECO:0000256" key="4">
    <source>
        <dbReference type="ARBA" id="ARBA00022603"/>
    </source>
</evidence>
<sequence length="414" mass="48708">MEHLYKTISNHIKQMEENIYFICHFHNSQTNEERIITTLKILERNNIMLEVKNVVKNSADSTKFREEGNKLFFTDPFNGEDWKKYHDIECSVFSIYSTISDYVKFDLLCMRIIIQAIKESKNFRTLRKWIKQIDEWKDPRTKGFSSDKKLHNDKYISVHGLTTNTEKRSICDLFRRSVDSCVLLYILATRTTIFGYKFKYNLSALISNKDAILIGGLILRHQQIIPNNVYSFTEEYGLDGRERGIVLMPFYSLFNHSCNPNVVRYSISKKVVMSAIHPIKKGEQLFDNYGQHYAIIEQSKRKENFLQQYYFLCKCTACRSDLPRYDGLYCFEETIQNNSVKLMIKTALKNLEKYASLAMMDKVKNKEFMIQELSKMIQILHDHVSTPSKEINEVVEILKRIYGLIGNKFVLPKI</sequence>
<evidence type="ECO:0000256" key="6">
    <source>
        <dbReference type="ARBA" id="ARBA00022691"/>
    </source>
</evidence>
<keyword evidence="7" id="KW-0539">Nucleus</keyword>
<dbReference type="InterPro" id="IPR011990">
    <property type="entry name" value="TPR-like_helical_dom_sf"/>
</dbReference>
<keyword evidence="5" id="KW-0808">Transferase</keyword>
<reference evidence="10" key="1">
    <citation type="journal article" date="2020" name="G3 (Bethesda)">
        <title>High-Quality Assemblies for Three Invasive Social Wasps from the &lt;i&gt;Vespula&lt;/i&gt; Genus.</title>
        <authorList>
            <person name="Harrop T.W.R."/>
            <person name="Guhlin J."/>
            <person name="McLaughlin G.M."/>
            <person name="Permina E."/>
            <person name="Stockwell P."/>
            <person name="Gilligan J."/>
            <person name="Le Lec M.F."/>
            <person name="Gruber M.A.M."/>
            <person name="Quinn O."/>
            <person name="Lovegrove M."/>
            <person name="Duncan E.J."/>
            <person name="Remnant E.J."/>
            <person name="Van Eeckhoven J."/>
            <person name="Graham B."/>
            <person name="Knapp R.A."/>
            <person name="Langford K.W."/>
            <person name="Kronenberg Z."/>
            <person name="Press M.O."/>
            <person name="Eacker S.M."/>
            <person name="Wilson-Rankin E.E."/>
            <person name="Purcell J."/>
            <person name="Lester P.J."/>
            <person name="Dearden P.K."/>
        </authorList>
    </citation>
    <scope>NUCLEOTIDE SEQUENCE</scope>
    <source>
        <strain evidence="10">Volc-1</strain>
    </source>
</reference>
<dbReference type="SUPFAM" id="SSF82199">
    <property type="entry name" value="SET domain"/>
    <property type="match status" value="1"/>
</dbReference>
<organism evidence="10 11">
    <name type="scientific">Vespula pensylvanica</name>
    <name type="common">Western yellow jacket</name>
    <name type="synonym">Wasp</name>
    <dbReference type="NCBI Taxonomy" id="30213"/>
    <lineage>
        <taxon>Eukaryota</taxon>
        <taxon>Metazoa</taxon>
        <taxon>Ecdysozoa</taxon>
        <taxon>Arthropoda</taxon>
        <taxon>Hexapoda</taxon>
        <taxon>Insecta</taxon>
        <taxon>Pterygota</taxon>
        <taxon>Neoptera</taxon>
        <taxon>Endopterygota</taxon>
        <taxon>Hymenoptera</taxon>
        <taxon>Apocrita</taxon>
        <taxon>Aculeata</taxon>
        <taxon>Vespoidea</taxon>
        <taxon>Vespidae</taxon>
        <taxon>Vespinae</taxon>
        <taxon>Vespula</taxon>
    </lineage>
</organism>
<dbReference type="PANTHER" id="PTHR46165">
    <property type="entry name" value="SET AND MYND DOMAIN-CONTAINING PROTEIN 4"/>
    <property type="match status" value="1"/>
</dbReference>
<evidence type="ECO:0000256" key="8">
    <source>
        <dbReference type="ARBA" id="ARBA00048985"/>
    </source>
</evidence>
<comment type="catalytic activity">
    <reaction evidence="8">
        <text>L-lysyl-[protein] + S-adenosyl-L-methionine = N(6)-methyl-L-lysyl-[protein] + S-adenosyl-L-homocysteine + H(+)</text>
        <dbReference type="Rhea" id="RHEA:51736"/>
        <dbReference type="Rhea" id="RHEA-COMP:9752"/>
        <dbReference type="Rhea" id="RHEA-COMP:13053"/>
        <dbReference type="ChEBI" id="CHEBI:15378"/>
        <dbReference type="ChEBI" id="CHEBI:29969"/>
        <dbReference type="ChEBI" id="CHEBI:57856"/>
        <dbReference type="ChEBI" id="CHEBI:59789"/>
        <dbReference type="ChEBI" id="CHEBI:61929"/>
    </reaction>
</comment>
<evidence type="ECO:0000256" key="7">
    <source>
        <dbReference type="ARBA" id="ARBA00023242"/>
    </source>
</evidence>
<evidence type="ECO:0000256" key="1">
    <source>
        <dbReference type="ARBA" id="ARBA00004123"/>
    </source>
</evidence>
<evidence type="ECO:0000313" key="11">
    <source>
        <dbReference type="Proteomes" id="UP000600918"/>
    </source>
</evidence>
<dbReference type="EMBL" id="JACSDY010000001">
    <property type="protein sequence ID" value="KAF7438275.1"/>
    <property type="molecule type" value="Genomic_DNA"/>
</dbReference>
<dbReference type="InterPro" id="IPR001214">
    <property type="entry name" value="SET_dom"/>
</dbReference>
<proteinExistence type="predicted"/>
<keyword evidence="4" id="KW-0489">Methyltransferase</keyword>
<dbReference type="InterPro" id="IPR052097">
    <property type="entry name" value="SET-MYND_domain_protein"/>
</dbReference>
<evidence type="ECO:0000256" key="5">
    <source>
        <dbReference type="ARBA" id="ARBA00022679"/>
    </source>
</evidence>
<evidence type="ECO:0000313" key="10">
    <source>
        <dbReference type="EMBL" id="KAF7438275.1"/>
    </source>
</evidence>
<dbReference type="InterPro" id="IPR046341">
    <property type="entry name" value="SET_dom_sf"/>
</dbReference>
<dbReference type="Gene3D" id="1.25.40.10">
    <property type="entry name" value="Tetratricopeptide repeat domain"/>
    <property type="match status" value="1"/>
</dbReference>
<comment type="subcellular location">
    <subcellularLocation>
        <location evidence="2">Cytoplasm</location>
    </subcellularLocation>
    <subcellularLocation>
        <location evidence="1">Nucleus</location>
    </subcellularLocation>
</comment>
<dbReference type="PANTHER" id="PTHR46165:SF2">
    <property type="entry name" value="SET AND MYND DOMAIN-CONTAINING PROTEIN 4"/>
    <property type="match status" value="1"/>
</dbReference>
<dbReference type="GO" id="GO:0032259">
    <property type="term" value="P:methylation"/>
    <property type="evidence" value="ECO:0007669"/>
    <property type="project" value="UniProtKB-KW"/>
</dbReference>
<dbReference type="Gene3D" id="2.170.270.10">
    <property type="entry name" value="SET domain"/>
    <property type="match status" value="1"/>
</dbReference>
<dbReference type="Proteomes" id="UP000600918">
    <property type="component" value="Unassembled WGS sequence"/>
</dbReference>
<dbReference type="GO" id="GO:0042826">
    <property type="term" value="F:histone deacetylase binding"/>
    <property type="evidence" value="ECO:0007669"/>
    <property type="project" value="TreeGrafter"/>
</dbReference>